<gene>
    <name evidence="2" type="primary">LOC142167135</name>
</gene>
<sequence>MDLEAAGEKRLLQLNELDEFRMHSYENAKLYKEKTKRWHANRIKPRHFKLGQHVLLFNSRLKLFPGKLKSRWPGPFEVVRVTPYGAIELRALNGERKFLVNGQRVKHYWGGIINREKTNVVLADE</sequence>
<evidence type="ECO:0000313" key="1">
    <source>
        <dbReference type="Proteomes" id="UP000790787"/>
    </source>
</evidence>
<protein>
    <submittedName>
        <fullName evidence="2">Uncharacterized protein LOC142167135</fullName>
    </submittedName>
</protein>
<evidence type="ECO:0000313" key="2">
    <source>
        <dbReference type="RefSeq" id="XP_075083394.1"/>
    </source>
</evidence>
<reference evidence="2" key="2">
    <citation type="submission" date="2025-08" db="UniProtKB">
        <authorList>
            <consortium name="RefSeq"/>
        </authorList>
    </citation>
    <scope>IDENTIFICATION</scope>
    <source>
        <tissue evidence="2">Leaf</tissue>
    </source>
</reference>
<organism evidence="1 2">
    <name type="scientific">Nicotiana tabacum</name>
    <name type="common">Common tobacco</name>
    <dbReference type="NCBI Taxonomy" id="4097"/>
    <lineage>
        <taxon>Eukaryota</taxon>
        <taxon>Viridiplantae</taxon>
        <taxon>Streptophyta</taxon>
        <taxon>Embryophyta</taxon>
        <taxon>Tracheophyta</taxon>
        <taxon>Spermatophyta</taxon>
        <taxon>Magnoliopsida</taxon>
        <taxon>eudicotyledons</taxon>
        <taxon>Gunneridae</taxon>
        <taxon>Pentapetalae</taxon>
        <taxon>asterids</taxon>
        <taxon>lamiids</taxon>
        <taxon>Solanales</taxon>
        <taxon>Solanaceae</taxon>
        <taxon>Nicotianoideae</taxon>
        <taxon>Nicotianeae</taxon>
        <taxon>Nicotiana</taxon>
    </lineage>
</organism>
<dbReference type="Proteomes" id="UP000790787">
    <property type="component" value="Chromosome 12"/>
</dbReference>
<reference evidence="1" key="1">
    <citation type="journal article" date="2014" name="Nat. Commun.">
        <title>The tobacco genome sequence and its comparison with those of tomato and potato.</title>
        <authorList>
            <person name="Sierro N."/>
            <person name="Battey J.N."/>
            <person name="Ouadi S."/>
            <person name="Bakaher N."/>
            <person name="Bovet L."/>
            <person name="Willig A."/>
            <person name="Goepfert S."/>
            <person name="Peitsch M.C."/>
            <person name="Ivanov N.V."/>
        </authorList>
    </citation>
    <scope>NUCLEOTIDE SEQUENCE [LARGE SCALE GENOMIC DNA]</scope>
</reference>
<proteinExistence type="predicted"/>
<accession>A0AC58SEJ8</accession>
<name>A0AC58SEJ8_TOBAC</name>
<dbReference type="RefSeq" id="XP_075083394.1">
    <property type="nucleotide sequence ID" value="XM_075227293.1"/>
</dbReference>
<keyword evidence="1" id="KW-1185">Reference proteome</keyword>